<dbReference type="InterPro" id="IPR036097">
    <property type="entry name" value="HisK_dim/P_sf"/>
</dbReference>
<evidence type="ECO:0000256" key="8">
    <source>
        <dbReference type="SAM" id="Coils"/>
    </source>
</evidence>
<feature type="transmembrane region" description="Helical" evidence="7">
    <location>
        <begin position="78"/>
        <end position="97"/>
    </location>
</feature>
<keyword evidence="7" id="KW-0472">Membrane</keyword>
<sequence>MASLTTGYNLQLVLVSVLIAVLASYSAIDLAGRVTATQSRVQKIWLFSGAASMGIGIWSMHFIGMLAFRLPVLVNYDFLTVLVSIVPAMIASGLALFLVSRPTLGWSQLLGGSICMGLGIASMHYIGMLAMHASAVIHYDVRVVALSVLIAIAVSFAGLFLVFQLREETTSRQLWKKLLASLIMGIAIPTMHYTGMAAACFMPMSNMLAESSLQPPKNVVPLAAAVIVGTLIILGLALLAAFFDRRLSAQIIYAQAIQESQQYLKTILQGIQVGVLVVEEDAQIQLSNRAVLDLLHFSSEADLQKLWNQGITSCLDSTLLEDSENPLLHSMQPVLQNILAKQPVQNAVIYVEAEEQEPTALLVNAVPLKLSNAAVTQMVCTFNEITELKRTENRLKESEAKFRDLATQEELLNQLSSQIRESLDLPTILQTAVSEVRKLFAVDRALIYQFNADWRGQVSLEDVAEPWSPTLGEAADNCAPGECFEKYRQGQIRAINNVLEAGLDPTHLQFLQRLQVQANLIVPIMVGDQLWGLLIVHQCSHPRVWKEEEGNLLYRLAGQLGIAIQQGDLYARMENTALQAQAQAEQLLESEVRLTQQTRTLQKTLEELQSVQLQLVQSEKMSGLGQLVAGVAHEINNPVNFIHANLNHLQTYAWDLLDFVQLYRKYYPDAMPEIEAKAEEIDLEFLQEDLMKLLTSMKTGTDRIRQIVLSLRNFSRMDESEFKAVDIHEGIESTLMILQHRLKGSKNRPAIGVIREYDNLPIVECYPGQLNQVLMNLLSNAIDSLEDQNEKRTLQDIKDHPSQITLRTSSINAQWIEIEVVDNGAGIPEEVKERIFDPFFTTKPVGKGTGMGLSLSYKIIVEQHGGKLECYSQPNQGAQFVIRIPIKQ</sequence>
<feature type="transmembrane region" description="Helical" evidence="7">
    <location>
        <begin position="143"/>
        <end position="166"/>
    </location>
</feature>
<dbReference type="InterPro" id="IPR003594">
    <property type="entry name" value="HATPase_dom"/>
</dbReference>
<evidence type="ECO:0000256" key="3">
    <source>
        <dbReference type="ARBA" id="ARBA00012438"/>
    </source>
</evidence>
<keyword evidence="13" id="KW-1185">Reference proteome</keyword>
<evidence type="ECO:0000259" key="11">
    <source>
        <dbReference type="PROSITE" id="PS50924"/>
    </source>
</evidence>
<dbReference type="PANTHER" id="PTHR43065">
    <property type="entry name" value="SENSOR HISTIDINE KINASE"/>
    <property type="match status" value="1"/>
</dbReference>
<feature type="domain" description="Histidine kinase" evidence="10">
    <location>
        <begin position="630"/>
        <end position="888"/>
    </location>
</feature>
<dbReference type="InterPro" id="IPR016132">
    <property type="entry name" value="Phyto_chromo_attachment"/>
</dbReference>
<evidence type="ECO:0000256" key="2">
    <source>
        <dbReference type="ARBA" id="ARBA00006402"/>
    </source>
</evidence>
<dbReference type="InterPro" id="IPR003018">
    <property type="entry name" value="GAF"/>
</dbReference>
<comment type="similarity">
    <text evidence="2">In the N-terminal section; belongs to the phytochrome family.</text>
</comment>
<dbReference type="SMART" id="SM00388">
    <property type="entry name" value="HisKA"/>
    <property type="match status" value="1"/>
</dbReference>
<dbReference type="GO" id="GO:0000155">
    <property type="term" value="F:phosphorelay sensor kinase activity"/>
    <property type="evidence" value="ECO:0007669"/>
    <property type="project" value="InterPro"/>
</dbReference>
<evidence type="ECO:0000256" key="4">
    <source>
        <dbReference type="ARBA" id="ARBA00022553"/>
    </source>
</evidence>
<keyword evidence="8" id="KW-0175">Coiled coil</keyword>
<evidence type="ECO:0000256" key="5">
    <source>
        <dbReference type="ARBA" id="ARBA00022777"/>
    </source>
</evidence>
<dbReference type="GO" id="GO:0016020">
    <property type="term" value="C:membrane"/>
    <property type="evidence" value="ECO:0007669"/>
    <property type="project" value="UniProtKB-UniRule"/>
</dbReference>
<feature type="transmembrane region" description="Helical" evidence="7">
    <location>
        <begin position="44"/>
        <end position="66"/>
    </location>
</feature>
<dbReference type="InterPro" id="IPR036890">
    <property type="entry name" value="HATPase_C_sf"/>
</dbReference>
<reference evidence="12 13" key="1">
    <citation type="submission" date="2017-06" db="EMBL/GenBank/DDBJ databases">
        <title>Genome sequencing of cyanobaciteial culture collection at National Institute for Environmental Studies (NIES).</title>
        <authorList>
            <person name="Hirose Y."/>
            <person name="Shimura Y."/>
            <person name="Fujisawa T."/>
            <person name="Nakamura Y."/>
            <person name="Kawachi M."/>
        </authorList>
    </citation>
    <scope>NUCLEOTIDE SEQUENCE [LARGE SCALE GENOMIC DNA]</scope>
    <source>
        <strain evidence="12 13">NIES-2135</strain>
    </source>
</reference>
<dbReference type="Gene3D" id="3.30.565.10">
    <property type="entry name" value="Histidine kinase-like ATPase, C-terminal domain"/>
    <property type="match status" value="1"/>
</dbReference>
<feature type="domain" description="MHYT" evidence="11">
    <location>
        <begin position="8"/>
        <end position="202"/>
    </location>
</feature>
<accession>A0A1Z4JJ84</accession>
<comment type="catalytic activity">
    <reaction evidence="1">
        <text>ATP + protein L-histidine = ADP + protein N-phospho-L-histidine.</text>
        <dbReference type="EC" id="2.7.13.3"/>
    </reaction>
</comment>
<dbReference type="EMBL" id="AP018203">
    <property type="protein sequence ID" value="BAY56829.1"/>
    <property type="molecule type" value="Genomic_DNA"/>
</dbReference>
<keyword evidence="7" id="KW-0812">Transmembrane</keyword>
<evidence type="ECO:0000256" key="7">
    <source>
        <dbReference type="PROSITE-ProRule" id="PRU00244"/>
    </source>
</evidence>
<dbReference type="PROSITE" id="PS50046">
    <property type="entry name" value="PHYTOCHROME_2"/>
    <property type="match status" value="1"/>
</dbReference>
<dbReference type="Gene3D" id="1.10.287.130">
    <property type="match status" value="1"/>
</dbReference>
<name>A0A1Z4JJ84_LEPBY</name>
<evidence type="ECO:0000259" key="10">
    <source>
        <dbReference type="PROSITE" id="PS50109"/>
    </source>
</evidence>
<dbReference type="EC" id="2.7.13.3" evidence="3"/>
<keyword evidence="6" id="KW-0902">Two-component regulatory system</keyword>
<dbReference type="InterPro" id="IPR005330">
    <property type="entry name" value="MHYT_dom"/>
</dbReference>
<evidence type="ECO:0000256" key="6">
    <source>
        <dbReference type="ARBA" id="ARBA00023012"/>
    </source>
</evidence>
<dbReference type="SUPFAM" id="SSF55785">
    <property type="entry name" value="PYP-like sensor domain (PAS domain)"/>
    <property type="match status" value="1"/>
</dbReference>
<dbReference type="Pfam" id="PF02518">
    <property type="entry name" value="HATPase_c"/>
    <property type="match status" value="1"/>
</dbReference>
<dbReference type="InterPro" id="IPR004358">
    <property type="entry name" value="Sig_transdc_His_kin-like_C"/>
</dbReference>
<organism evidence="12 13">
    <name type="scientific">Leptolyngbya boryana NIES-2135</name>
    <dbReference type="NCBI Taxonomy" id="1973484"/>
    <lineage>
        <taxon>Bacteria</taxon>
        <taxon>Bacillati</taxon>
        <taxon>Cyanobacteriota</taxon>
        <taxon>Cyanophyceae</taxon>
        <taxon>Leptolyngbyales</taxon>
        <taxon>Leptolyngbyaceae</taxon>
        <taxon>Leptolyngbya group</taxon>
        <taxon>Leptolyngbya</taxon>
    </lineage>
</organism>
<evidence type="ECO:0000256" key="1">
    <source>
        <dbReference type="ARBA" id="ARBA00000085"/>
    </source>
</evidence>
<proteinExistence type="inferred from homology"/>
<dbReference type="InterPro" id="IPR005467">
    <property type="entry name" value="His_kinase_dom"/>
</dbReference>
<keyword evidence="5" id="KW-0418">Kinase</keyword>
<feature type="transmembrane region" description="Helical" evidence="7">
    <location>
        <begin position="109"/>
        <end position="131"/>
    </location>
</feature>
<feature type="transmembrane region" description="Helical" evidence="7">
    <location>
        <begin position="178"/>
        <end position="199"/>
    </location>
</feature>
<feature type="coiled-coil region" evidence="8">
    <location>
        <begin position="570"/>
        <end position="621"/>
    </location>
</feature>
<dbReference type="Gene3D" id="3.30.450.40">
    <property type="match status" value="1"/>
</dbReference>
<dbReference type="PROSITE" id="PS50924">
    <property type="entry name" value="MHYT"/>
    <property type="match status" value="1"/>
</dbReference>
<protein>
    <recommendedName>
        <fullName evidence="3">histidine kinase</fullName>
        <ecNumber evidence="3">2.7.13.3</ecNumber>
    </recommendedName>
</protein>
<dbReference type="SUPFAM" id="SSF55781">
    <property type="entry name" value="GAF domain-like"/>
    <property type="match status" value="1"/>
</dbReference>
<dbReference type="SMART" id="SM00065">
    <property type="entry name" value="GAF"/>
    <property type="match status" value="1"/>
</dbReference>
<dbReference type="PROSITE" id="PS50109">
    <property type="entry name" value="HIS_KIN"/>
    <property type="match status" value="1"/>
</dbReference>
<evidence type="ECO:0000313" key="12">
    <source>
        <dbReference type="EMBL" id="BAY56829.1"/>
    </source>
</evidence>
<gene>
    <name evidence="12" type="ORF">NIES2135_36690</name>
</gene>
<dbReference type="CDD" id="cd00082">
    <property type="entry name" value="HisKA"/>
    <property type="match status" value="1"/>
</dbReference>
<dbReference type="PRINTS" id="PR00344">
    <property type="entry name" value="BCTRLSENSOR"/>
</dbReference>
<dbReference type="SUPFAM" id="SSF47384">
    <property type="entry name" value="Homodimeric domain of signal transducing histidine kinase"/>
    <property type="match status" value="1"/>
</dbReference>
<dbReference type="InterPro" id="IPR003661">
    <property type="entry name" value="HisK_dim/P_dom"/>
</dbReference>
<dbReference type="InterPro" id="IPR035965">
    <property type="entry name" value="PAS-like_dom_sf"/>
</dbReference>
<keyword evidence="4" id="KW-0597">Phosphoprotein</keyword>
<dbReference type="Pfam" id="PF03707">
    <property type="entry name" value="MHYT"/>
    <property type="match status" value="2"/>
</dbReference>
<evidence type="ECO:0000259" key="9">
    <source>
        <dbReference type="PROSITE" id="PS50046"/>
    </source>
</evidence>
<dbReference type="SMART" id="SM00387">
    <property type="entry name" value="HATPase_c"/>
    <property type="match status" value="1"/>
</dbReference>
<dbReference type="PANTHER" id="PTHR43065:SF50">
    <property type="entry name" value="HISTIDINE KINASE"/>
    <property type="match status" value="1"/>
</dbReference>
<dbReference type="AlphaFoldDB" id="A0A1Z4JJ84"/>
<dbReference type="Proteomes" id="UP000217895">
    <property type="component" value="Chromosome"/>
</dbReference>
<dbReference type="Gene3D" id="3.30.450.20">
    <property type="entry name" value="PAS domain"/>
    <property type="match status" value="1"/>
</dbReference>
<dbReference type="SUPFAM" id="SSF55874">
    <property type="entry name" value="ATPase domain of HSP90 chaperone/DNA topoisomerase II/histidine kinase"/>
    <property type="match status" value="1"/>
</dbReference>
<dbReference type="InterPro" id="IPR029016">
    <property type="entry name" value="GAF-like_dom_sf"/>
</dbReference>
<dbReference type="Pfam" id="PF01590">
    <property type="entry name" value="GAF"/>
    <property type="match status" value="1"/>
</dbReference>
<feature type="transmembrane region" description="Helical" evidence="7">
    <location>
        <begin position="12"/>
        <end position="32"/>
    </location>
</feature>
<feature type="domain" description="Phytochrome chromophore attachment site" evidence="9">
    <location>
        <begin position="424"/>
        <end position="559"/>
    </location>
</feature>
<keyword evidence="7" id="KW-1133">Transmembrane helix</keyword>
<keyword evidence="5" id="KW-0808">Transferase</keyword>
<feature type="transmembrane region" description="Helical" evidence="7">
    <location>
        <begin position="219"/>
        <end position="243"/>
    </location>
</feature>
<evidence type="ECO:0000313" key="13">
    <source>
        <dbReference type="Proteomes" id="UP000217895"/>
    </source>
</evidence>